<accession>A0ABN5GQT7</accession>
<reference evidence="1 2" key="2">
    <citation type="journal article" date="2017" name="Int. J. Syst. Evol. Microbiol.">
        <title>Adaptation of Surface-Associated Bacteria to the Open Ocean: A Genomically Distinct Subpopulation of Phaeobacter gallaeciensis Colonizes Pacific Mesozooplankton.</title>
        <authorList>
            <person name="Freese H.M."/>
            <person name="Methner A."/>
            <person name="Overmann J."/>
        </authorList>
    </citation>
    <scope>NUCLEOTIDE SEQUENCE [LARGE SCALE GENOMIC DNA]</scope>
    <source>
        <strain evidence="1 2">P66</strain>
    </source>
</reference>
<dbReference type="EMBL" id="CP010705">
    <property type="protein sequence ID" value="AUQ95950.1"/>
    <property type="molecule type" value="Genomic_DNA"/>
</dbReference>
<organism evidence="1 2">
    <name type="scientific">Phaeobacter inhibens</name>
    <dbReference type="NCBI Taxonomy" id="221822"/>
    <lineage>
        <taxon>Bacteria</taxon>
        <taxon>Pseudomonadati</taxon>
        <taxon>Pseudomonadota</taxon>
        <taxon>Alphaproteobacteria</taxon>
        <taxon>Rhodobacterales</taxon>
        <taxon>Roseobacteraceae</taxon>
        <taxon>Phaeobacter</taxon>
    </lineage>
</organism>
<protein>
    <submittedName>
        <fullName evidence="1">Uncharacterized protein</fullName>
    </submittedName>
</protein>
<sequence length="247" mass="28318">MARNETLEAILTDFRLDAGLSSSSSHNIQDQDRQIHIIQREQTRLWEETDWPHLRVERFIPLQDGQRFYDLSSVQNEAGVVVGDLAIDRLETVEVKDGGIWRPLSNGITRHHYIAHDSALDQRASPAEAWRIYEDEQIEIWPVPDVDAGDEQEGLLRFVGIRQLRPFVEMSDRADLDAQLLSLYAAGRYLVAQKSAEAELVLSEARKLFGRLTANLKKSPGFQMFGIGESRPFRRFEQRYTAPTEPE</sequence>
<evidence type="ECO:0000313" key="1">
    <source>
        <dbReference type="EMBL" id="AUQ95950.1"/>
    </source>
</evidence>
<keyword evidence="2" id="KW-1185">Reference proteome</keyword>
<proteinExistence type="predicted"/>
<name>A0ABN5GQT7_9RHOB</name>
<dbReference type="RefSeq" id="WP_102874966.1">
    <property type="nucleotide sequence ID" value="NZ_CP010705.1"/>
</dbReference>
<evidence type="ECO:0000313" key="2">
    <source>
        <dbReference type="Proteomes" id="UP000236536"/>
    </source>
</evidence>
<dbReference type="Proteomes" id="UP000236536">
    <property type="component" value="Chromosome"/>
</dbReference>
<reference evidence="1 2" key="1">
    <citation type="journal article" date="2017" name="Genome Biol. Evol.">
        <title>Trajectories and Drivers of Genome Evolution in Surface-Associated Marine Phaeobacter.</title>
        <authorList>
            <person name="Freese H.M."/>
            <person name="Sikorski J."/>
            <person name="Bunk B."/>
            <person name="Scheuner C."/>
            <person name="Meier-Kolthoff J.P."/>
            <person name="Sproer C."/>
            <person name="Gram L."/>
            <person name="Overmann J."/>
        </authorList>
    </citation>
    <scope>NUCLEOTIDE SEQUENCE [LARGE SCALE GENOMIC DNA]</scope>
    <source>
        <strain evidence="1 2">P66</strain>
    </source>
</reference>
<gene>
    <name evidence="1" type="ORF">PhaeoP66_03208</name>
</gene>